<dbReference type="Pfam" id="PF02518">
    <property type="entry name" value="HATPase_c"/>
    <property type="match status" value="1"/>
</dbReference>
<feature type="transmembrane region" description="Helical" evidence="1">
    <location>
        <begin position="76"/>
        <end position="102"/>
    </location>
</feature>
<keyword evidence="4" id="KW-0418">Kinase</keyword>
<evidence type="ECO:0000259" key="3">
    <source>
        <dbReference type="Pfam" id="PF06580"/>
    </source>
</evidence>
<proteinExistence type="predicted"/>
<feature type="transmembrane region" description="Helical" evidence="1">
    <location>
        <begin position="114"/>
        <end position="137"/>
    </location>
</feature>
<dbReference type="InterPro" id="IPR050640">
    <property type="entry name" value="Bact_2-comp_sensor_kinase"/>
</dbReference>
<name>C1DUN2_SULAA</name>
<dbReference type="eggNOG" id="COG2972">
    <property type="taxonomic scope" value="Bacteria"/>
</dbReference>
<sequence>MKYFIDISKQDWLVVFLFAIVFGGVLGSFITVLIGIESLYQGLVTGVIFGLSIFFFSFVLINLSNKYVLKHFDEKFWEFISLSFSFLAGFLGSVVGFCVVKGFNIVEINFPQNILILSFTLIGILTALLGYLLYWIVNIRKIKSDLEKSLIVARLKSLEYQINPHFLFNTLNVLAELTHINPQLAEKTILTFAKYLREVIDEESLITVERELSIVKNFVFIQKVRFPEINVHYNIDPSILEVKIPKLSIQILVENAIKHGIKSRGNIWINGYRQNGKVVIEVIDDGEGFKEIKEGTGLQNLKNRLKHLVNGSLSYYREDNKTVFKIEFNG</sequence>
<dbReference type="HOGENOM" id="CLU_020473_1_1_0"/>
<dbReference type="InterPro" id="IPR003594">
    <property type="entry name" value="HATPase_dom"/>
</dbReference>
<feature type="domain" description="Signal transduction histidine kinase internal region" evidence="3">
    <location>
        <begin position="153"/>
        <end position="228"/>
    </location>
</feature>
<feature type="domain" description="Histidine kinase/HSP90-like ATPase" evidence="2">
    <location>
        <begin position="249"/>
        <end position="327"/>
    </location>
</feature>
<dbReference type="KEGG" id="saf:SULAZ_0840"/>
<dbReference type="OrthoDB" id="9776552at2"/>
<dbReference type="InterPro" id="IPR010559">
    <property type="entry name" value="Sig_transdc_His_kin_internal"/>
</dbReference>
<gene>
    <name evidence="4" type="ordered locus">SULAZ_0840</name>
</gene>
<keyword evidence="4" id="KW-0808">Transferase</keyword>
<dbReference type="PANTHER" id="PTHR34220">
    <property type="entry name" value="SENSOR HISTIDINE KINASE YPDA"/>
    <property type="match status" value="1"/>
</dbReference>
<evidence type="ECO:0000256" key="1">
    <source>
        <dbReference type="SAM" id="Phobius"/>
    </source>
</evidence>
<dbReference type="AlphaFoldDB" id="C1DUN2"/>
<dbReference type="STRING" id="204536.SULAZ_0840"/>
<evidence type="ECO:0000259" key="2">
    <source>
        <dbReference type="Pfam" id="PF02518"/>
    </source>
</evidence>
<dbReference type="SUPFAM" id="SSF55874">
    <property type="entry name" value="ATPase domain of HSP90 chaperone/DNA topoisomerase II/histidine kinase"/>
    <property type="match status" value="1"/>
</dbReference>
<dbReference type="Proteomes" id="UP000001369">
    <property type="component" value="Chromosome"/>
</dbReference>
<organism evidence="4 5">
    <name type="scientific">Sulfurihydrogenibium azorense (strain DSM 15241 / OCM 825 / Az-Fu1)</name>
    <dbReference type="NCBI Taxonomy" id="204536"/>
    <lineage>
        <taxon>Bacteria</taxon>
        <taxon>Pseudomonadati</taxon>
        <taxon>Aquificota</taxon>
        <taxon>Aquificia</taxon>
        <taxon>Aquificales</taxon>
        <taxon>Hydrogenothermaceae</taxon>
        <taxon>Sulfurihydrogenibium</taxon>
    </lineage>
</organism>
<dbReference type="EMBL" id="CP001229">
    <property type="protein sequence ID" value="ACN98577.1"/>
    <property type="molecule type" value="Genomic_DNA"/>
</dbReference>
<keyword evidence="1" id="KW-0812">Transmembrane</keyword>
<dbReference type="GO" id="GO:0016020">
    <property type="term" value="C:membrane"/>
    <property type="evidence" value="ECO:0007669"/>
    <property type="project" value="InterPro"/>
</dbReference>
<accession>C1DUN2</accession>
<dbReference type="Pfam" id="PF06580">
    <property type="entry name" value="His_kinase"/>
    <property type="match status" value="1"/>
</dbReference>
<reference evidence="4 5" key="1">
    <citation type="journal article" date="2009" name="J. Bacteriol.">
        <title>Complete and draft genome sequences of six members of the Aquificales.</title>
        <authorList>
            <person name="Reysenbach A.L."/>
            <person name="Hamamura N."/>
            <person name="Podar M."/>
            <person name="Griffiths E."/>
            <person name="Ferreira S."/>
            <person name="Hochstein R."/>
            <person name="Heidelberg J."/>
            <person name="Johnson J."/>
            <person name="Mead D."/>
            <person name="Pohorille A."/>
            <person name="Sarmiento M."/>
            <person name="Schweighofer K."/>
            <person name="Seshadri R."/>
            <person name="Voytek M.A."/>
        </authorList>
    </citation>
    <scope>NUCLEOTIDE SEQUENCE [LARGE SCALE GENOMIC DNA]</scope>
    <source>
        <strain evidence="5">Az-Fu1 / DSM 15241 / OCM 825</strain>
    </source>
</reference>
<keyword evidence="1" id="KW-1133">Transmembrane helix</keyword>
<feature type="transmembrane region" description="Helical" evidence="1">
    <location>
        <begin position="12"/>
        <end position="36"/>
    </location>
</feature>
<evidence type="ECO:0000313" key="5">
    <source>
        <dbReference type="Proteomes" id="UP000001369"/>
    </source>
</evidence>
<dbReference type="RefSeq" id="WP_012673900.1">
    <property type="nucleotide sequence ID" value="NC_012438.1"/>
</dbReference>
<dbReference type="GO" id="GO:0000155">
    <property type="term" value="F:phosphorelay sensor kinase activity"/>
    <property type="evidence" value="ECO:0007669"/>
    <property type="project" value="InterPro"/>
</dbReference>
<dbReference type="Gene3D" id="3.30.565.10">
    <property type="entry name" value="Histidine kinase-like ATPase, C-terminal domain"/>
    <property type="match status" value="1"/>
</dbReference>
<feature type="transmembrane region" description="Helical" evidence="1">
    <location>
        <begin position="42"/>
        <end position="64"/>
    </location>
</feature>
<protein>
    <submittedName>
        <fullName evidence="4">Histidine kinase internal region</fullName>
    </submittedName>
</protein>
<keyword evidence="5" id="KW-1185">Reference proteome</keyword>
<dbReference type="InterPro" id="IPR036890">
    <property type="entry name" value="HATPase_C_sf"/>
</dbReference>
<dbReference type="PANTHER" id="PTHR34220:SF7">
    <property type="entry name" value="SENSOR HISTIDINE KINASE YPDA"/>
    <property type="match status" value="1"/>
</dbReference>
<keyword evidence="1" id="KW-0472">Membrane</keyword>
<evidence type="ECO:0000313" key="4">
    <source>
        <dbReference type="EMBL" id="ACN98577.1"/>
    </source>
</evidence>